<keyword evidence="1" id="KW-0472">Membrane</keyword>
<feature type="transmembrane region" description="Helical" evidence="1">
    <location>
        <begin position="78"/>
        <end position="98"/>
    </location>
</feature>
<feature type="transmembrane region" description="Helical" evidence="1">
    <location>
        <begin position="7"/>
        <end position="27"/>
    </location>
</feature>
<feature type="transmembrane region" description="Helical" evidence="1">
    <location>
        <begin position="47"/>
        <end position="66"/>
    </location>
</feature>
<organism evidence="2">
    <name type="scientific">Clostridium tertium</name>
    <dbReference type="NCBI Taxonomy" id="1559"/>
    <lineage>
        <taxon>Bacteria</taxon>
        <taxon>Bacillati</taxon>
        <taxon>Bacillota</taxon>
        <taxon>Clostridia</taxon>
        <taxon>Eubacteriales</taxon>
        <taxon>Clostridiaceae</taxon>
        <taxon>Clostridium</taxon>
    </lineage>
</organism>
<gene>
    <name evidence="2" type="ORF">CTLFYP3_01825</name>
</gene>
<evidence type="ECO:0000313" key="2">
    <source>
        <dbReference type="EMBL" id="VYU23252.1"/>
    </source>
</evidence>
<keyword evidence="1" id="KW-0812">Transmembrane</keyword>
<dbReference type="RefSeq" id="WP_156626289.1">
    <property type="nucleotide sequence ID" value="NZ_CACRTO010000018.1"/>
</dbReference>
<dbReference type="PANTHER" id="PTHR40078">
    <property type="entry name" value="INTEGRAL MEMBRANE PROTEIN-RELATED"/>
    <property type="match status" value="1"/>
</dbReference>
<protein>
    <recommendedName>
        <fullName evidence="3">YitT family protein</fullName>
    </recommendedName>
</protein>
<sequence length="199" mass="21789">METLKKVIISIIAINFVGLGGSLFLKSGLGGDSITLLLEGLHKYFELSYGLISIIYSGIFIILALIVNRKSLGIGTFLYAFICGYFVDFYMSIIGSLISVNNLLISFVFILIGQLSICLGFSILISVDTGMSGLDGVLYYIEEKYNIRYKICKTVIDIIFCIVGMLLGGVFGVGSIFAMLTGGTIISYMTRFIKKEKVI</sequence>
<dbReference type="Pfam" id="PF19700">
    <property type="entry name" value="DUF6198"/>
    <property type="match status" value="1"/>
</dbReference>
<reference evidence="2" key="1">
    <citation type="submission" date="2019-11" db="EMBL/GenBank/DDBJ databases">
        <authorList>
            <person name="Feng L."/>
        </authorList>
    </citation>
    <scope>NUCLEOTIDE SEQUENCE</scope>
    <source>
        <strain evidence="2">CTertiumLFYP3</strain>
    </source>
</reference>
<proteinExistence type="predicted"/>
<accession>A0A6N3D4T5</accession>
<feature type="transmembrane region" description="Helical" evidence="1">
    <location>
        <begin position="104"/>
        <end position="127"/>
    </location>
</feature>
<evidence type="ECO:0008006" key="3">
    <source>
        <dbReference type="Google" id="ProtNLM"/>
    </source>
</evidence>
<keyword evidence="1" id="KW-1133">Transmembrane helix</keyword>
<dbReference type="EMBL" id="CACRTO010000018">
    <property type="protein sequence ID" value="VYU23252.1"/>
    <property type="molecule type" value="Genomic_DNA"/>
</dbReference>
<dbReference type="PANTHER" id="PTHR40078:SF1">
    <property type="entry name" value="INTEGRAL MEMBRANE PROTEIN"/>
    <property type="match status" value="1"/>
</dbReference>
<dbReference type="InterPro" id="IPR038750">
    <property type="entry name" value="YczE/YyaS-like"/>
</dbReference>
<evidence type="ECO:0000256" key="1">
    <source>
        <dbReference type="SAM" id="Phobius"/>
    </source>
</evidence>
<dbReference type="AlphaFoldDB" id="A0A6N3D4T5"/>
<name>A0A6N3D4T5_9CLOT</name>